<dbReference type="InterPro" id="IPR029052">
    <property type="entry name" value="Metallo-depent_PP-like"/>
</dbReference>
<dbReference type="InterPro" id="IPR052169">
    <property type="entry name" value="CW_Biosynth-Accessory"/>
</dbReference>
<sequence length="345" mass="40354">MIFCGDIALPFVGSIDYSSIPLSIREKTWFGNLEGSLLIDSSAYLSRKVVFNDYDAVRDLCQSFSFKGFGLANNHLLDVCSYKQTVDLLSRLDVESVGAGETLEEAERPLLVEDEYGQSFAILAFGWNVIECVYASKTKEGVNPYEKEHVLSSVRKALSQYPKRKLICFFHWNYELELYPQPFDRELSKVLIDLGVYAVLGCHAHRVQQIEFYKGRPIVYGLGNFLFPQNIYWNGKLRYPRFSYNELVFEILPDNQFKIYRFFYDVKNMSVRAIDMCEAFDDSNNIMAIYGESDYNYFFQENRYHKKFLPIFYFSDSKVLLDLKTKWVLFRGTFVNLVKYFIRSL</sequence>
<evidence type="ECO:0000313" key="3">
    <source>
        <dbReference type="EMBL" id="TWV59847.1"/>
    </source>
</evidence>
<dbReference type="Pfam" id="PF09587">
    <property type="entry name" value="PGA_cap"/>
    <property type="match status" value="1"/>
</dbReference>
<dbReference type="InterPro" id="IPR019079">
    <property type="entry name" value="Capsule_synth_CapA"/>
</dbReference>
<reference evidence="3 4" key="1">
    <citation type="submission" date="2019-07" db="EMBL/GenBank/DDBJ databases">
        <title>Genome sequencing of Parabacteroides distasonis iSURF_7.</title>
        <authorList>
            <person name="Degefu H.N."/>
            <person name="Ruoff K.L."/>
            <person name="Price C.E."/>
            <person name="Valls R.A."/>
            <person name="O'Toole G.A."/>
        </authorList>
    </citation>
    <scope>NUCLEOTIDE SEQUENCE [LARGE SCALE GENOMIC DNA]</scope>
    <source>
        <strain evidence="3 4">CFPLTA003_1B</strain>
    </source>
</reference>
<evidence type="ECO:0000259" key="2">
    <source>
        <dbReference type="SMART" id="SM00854"/>
    </source>
</evidence>
<organism evidence="3 4">
    <name type="scientific">Parabacteroides distasonis</name>
    <dbReference type="NCBI Taxonomy" id="823"/>
    <lineage>
        <taxon>Bacteria</taxon>
        <taxon>Pseudomonadati</taxon>
        <taxon>Bacteroidota</taxon>
        <taxon>Bacteroidia</taxon>
        <taxon>Bacteroidales</taxon>
        <taxon>Tannerellaceae</taxon>
        <taxon>Parabacteroides</taxon>
    </lineage>
</organism>
<gene>
    <name evidence="3" type="ORF">FSA05_17290</name>
</gene>
<dbReference type="SMART" id="SM00854">
    <property type="entry name" value="PGA_cap"/>
    <property type="match status" value="1"/>
</dbReference>
<dbReference type="EMBL" id="VOHW01000012">
    <property type="protein sequence ID" value="TWV59847.1"/>
    <property type="molecule type" value="Genomic_DNA"/>
</dbReference>
<name>A0A5C6K913_PARDI</name>
<dbReference type="PANTHER" id="PTHR33393:SF13">
    <property type="entry name" value="PGA BIOSYNTHESIS PROTEIN CAPA"/>
    <property type="match status" value="1"/>
</dbReference>
<dbReference type="Proteomes" id="UP000315827">
    <property type="component" value="Unassembled WGS sequence"/>
</dbReference>
<dbReference type="RefSeq" id="WP_146375922.1">
    <property type="nucleotide sequence ID" value="NZ_VOHW01000012.1"/>
</dbReference>
<protein>
    <submittedName>
        <fullName evidence="3">CapA family protein</fullName>
    </submittedName>
</protein>
<accession>A0A5C6K913</accession>
<proteinExistence type="inferred from homology"/>
<comment type="similarity">
    <text evidence="1">Belongs to the CapA family.</text>
</comment>
<dbReference type="AlphaFoldDB" id="A0A5C6K913"/>
<dbReference type="SUPFAM" id="SSF56300">
    <property type="entry name" value="Metallo-dependent phosphatases"/>
    <property type="match status" value="1"/>
</dbReference>
<comment type="caution">
    <text evidence="3">The sequence shown here is derived from an EMBL/GenBank/DDBJ whole genome shotgun (WGS) entry which is preliminary data.</text>
</comment>
<feature type="domain" description="Capsule synthesis protein CapA" evidence="2">
    <location>
        <begin position="1"/>
        <end position="229"/>
    </location>
</feature>
<dbReference type="PANTHER" id="PTHR33393">
    <property type="entry name" value="POLYGLUTAMINE SYNTHESIS ACCESSORY PROTEIN RV0574C-RELATED"/>
    <property type="match status" value="1"/>
</dbReference>
<evidence type="ECO:0000313" key="4">
    <source>
        <dbReference type="Proteomes" id="UP000315827"/>
    </source>
</evidence>
<evidence type="ECO:0000256" key="1">
    <source>
        <dbReference type="ARBA" id="ARBA00005662"/>
    </source>
</evidence>